<dbReference type="InterPro" id="IPR000039">
    <property type="entry name" value="Ribosomal_eL18"/>
</dbReference>
<sequence>MQSFPISLYQFLACRTNSTFHKVVLKRLFMSWTNLPPPQTPSLENKTAVVVGTVTDDVRIQEVPKLKVCALHVTSNARNRILKAGGKSLTFDQLAMSSPKGRGTILLSGRKFKLARDPHDSRGYKTNSLPLCYIKDFWKTTTTIASSYSQFFFISPHSQFESFYLL</sequence>
<reference evidence="7" key="1">
    <citation type="submission" date="2018-12" db="EMBL/GenBank/DDBJ databases">
        <authorList>
            <person name="Yazar S."/>
        </authorList>
    </citation>
    <scope>NUCLEOTIDE SEQUENCE [LARGE SCALE GENOMIC DNA]</scope>
</reference>
<dbReference type="InterPro" id="IPR021131">
    <property type="entry name" value="Ribosomal_uL15/eL18"/>
</dbReference>
<keyword evidence="7" id="KW-1185">Reference proteome</keyword>
<dbReference type="GeneTree" id="ENSGT00390000012976"/>
<evidence type="ECO:0000313" key="6">
    <source>
        <dbReference type="Ensembl" id="ENSVURP00010002416.1"/>
    </source>
</evidence>
<dbReference type="Pfam" id="PF17135">
    <property type="entry name" value="Ribosomal_L18"/>
    <property type="match status" value="1"/>
</dbReference>
<comment type="similarity">
    <text evidence="1">Belongs to the eukaryotic ribosomal protein eL18 family.</text>
</comment>
<evidence type="ECO:0000313" key="7">
    <source>
        <dbReference type="Proteomes" id="UP000314987"/>
    </source>
</evidence>
<evidence type="ECO:0000256" key="3">
    <source>
        <dbReference type="ARBA" id="ARBA00022980"/>
    </source>
</evidence>
<proteinExistence type="inferred from homology"/>
<dbReference type="GO" id="GO:0003723">
    <property type="term" value="F:RNA binding"/>
    <property type="evidence" value="ECO:0007669"/>
    <property type="project" value="TreeGrafter"/>
</dbReference>
<evidence type="ECO:0000259" key="5">
    <source>
        <dbReference type="Pfam" id="PF17135"/>
    </source>
</evidence>
<dbReference type="GO" id="GO:0022625">
    <property type="term" value="C:cytosolic large ribosomal subunit"/>
    <property type="evidence" value="ECO:0007669"/>
    <property type="project" value="TreeGrafter"/>
</dbReference>
<dbReference type="Gene3D" id="3.100.10.10">
    <property type="match status" value="1"/>
</dbReference>
<name>A0A4X2JWV9_VOMUR</name>
<dbReference type="Proteomes" id="UP000314987">
    <property type="component" value="Unassembled WGS sequence"/>
</dbReference>
<protein>
    <recommendedName>
        <fullName evidence="5">Large ribosomal subunit protein uL15/eL18 domain-containing protein</fullName>
    </recommendedName>
</protein>
<reference evidence="6" key="3">
    <citation type="submission" date="2025-09" db="UniProtKB">
        <authorList>
            <consortium name="Ensembl"/>
        </authorList>
    </citation>
    <scope>IDENTIFICATION</scope>
</reference>
<evidence type="ECO:0000256" key="2">
    <source>
        <dbReference type="ARBA" id="ARBA00011133"/>
    </source>
</evidence>
<keyword evidence="4" id="KW-0687">Ribonucleoprotein</keyword>
<dbReference type="Ensembl" id="ENSVURT00010002751.1">
    <property type="protein sequence ID" value="ENSVURP00010002416.1"/>
    <property type="gene ID" value="ENSVURG00010001981.1"/>
</dbReference>
<feature type="domain" description="Large ribosomal subunit protein uL15/eL18" evidence="5">
    <location>
        <begin position="6"/>
        <end position="111"/>
    </location>
</feature>
<reference evidence="6" key="2">
    <citation type="submission" date="2025-08" db="UniProtKB">
        <authorList>
            <consortium name="Ensembl"/>
        </authorList>
    </citation>
    <scope>IDENTIFICATION</scope>
</reference>
<organism evidence="6 7">
    <name type="scientific">Vombatus ursinus</name>
    <name type="common">Common wombat</name>
    <dbReference type="NCBI Taxonomy" id="29139"/>
    <lineage>
        <taxon>Eukaryota</taxon>
        <taxon>Metazoa</taxon>
        <taxon>Chordata</taxon>
        <taxon>Craniata</taxon>
        <taxon>Vertebrata</taxon>
        <taxon>Euteleostomi</taxon>
        <taxon>Mammalia</taxon>
        <taxon>Metatheria</taxon>
        <taxon>Diprotodontia</taxon>
        <taxon>Vombatidae</taxon>
        <taxon>Vombatus</taxon>
    </lineage>
</organism>
<evidence type="ECO:0000256" key="4">
    <source>
        <dbReference type="ARBA" id="ARBA00023274"/>
    </source>
</evidence>
<accession>A0A4X2JWV9</accession>
<evidence type="ECO:0000256" key="1">
    <source>
        <dbReference type="ARBA" id="ARBA00006815"/>
    </source>
</evidence>
<keyword evidence="3" id="KW-0689">Ribosomal protein</keyword>
<dbReference type="PANTHER" id="PTHR10934">
    <property type="entry name" value="60S RIBOSOMAL PROTEIN L18"/>
    <property type="match status" value="1"/>
</dbReference>
<dbReference type="PANTHER" id="PTHR10934:SF2">
    <property type="entry name" value="LARGE RIBOSOMAL SUBUNIT PROTEIN EL18"/>
    <property type="match status" value="1"/>
</dbReference>
<comment type="subunit">
    <text evidence="2">Component of the large ribosomal subunit.</text>
</comment>
<dbReference type="SUPFAM" id="SSF52080">
    <property type="entry name" value="Ribosomal proteins L15p and L18e"/>
    <property type="match status" value="1"/>
</dbReference>
<dbReference type="STRING" id="29139.ENSVURP00010002416"/>
<dbReference type="GO" id="GO:0003735">
    <property type="term" value="F:structural constituent of ribosome"/>
    <property type="evidence" value="ECO:0007669"/>
    <property type="project" value="InterPro"/>
</dbReference>
<dbReference type="AlphaFoldDB" id="A0A4X2JWV9"/>
<dbReference type="InterPro" id="IPR036227">
    <property type="entry name" value="Ribosomal_uL15/eL18_sf"/>
</dbReference>
<dbReference type="GO" id="GO:0006412">
    <property type="term" value="P:translation"/>
    <property type="evidence" value="ECO:0007669"/>
    <property type="project" value="InterPro"/>
</dbReference>